<comment type="caution">
    <text evidence="1">The sequence shown here is derived from an EMBL/GenBank/DDBJ whole genome shotgun (WGS) entry which is preliminary data.</text>
</comment>
<name>A0ABW1NFK2_9ACTN</name>
<accession>A0ABW1NFK2</accession>
<dbReference type="Proteomes" id="UP001596137">
    <property type="component" value="Unassembled WGS sequence"/>
</dbReference>
<reference evidence="2" key="1">
    <citation type="journal article" date="2019" name="Int. J. Syst. Evol. Microbiol.">
        <title>The Global Catalogue of Microorganisms (GCM) 10K type strain sequencing project: providing services to taxonomists for standard genome sequencing and annotation.</title>
        <authorList>
            <consortium name="The Broad Institute Genomics Platform"/>
            <consortium name="The Broad Institute Genome Sequencing Center for Infectious Disease"/>
            <person name="Wu L."/>
            <person name="Ma J."/>
        </authorList>
    </citation>
    <scope>NUCLEOTIDE SEQUENCE [LARGE SCALE GENOMIC DNA]</scope>
    <source>
        <strain evidence="2">JCM 30346</strain>
    </source>
</reference>
<dbReference type="RefSeq" id="WP_380751504.1">
    <property type="nucleotide sequence ID" value="NZ_JBHSRF010000014.1"/>
</dbReference>
<organism evidence="1 2">
    <name type="scientific">Sphaerisporangium aureirubrum</name>
    <dbReference type="NCBI Taxonomy" id="1544736"/>
    <lineage>
        <taxon>Bacteria</taxon>
        <taxon>Bacillati</taxon>
        <taxon>Actinomycetota</taxon>
        <taxon>Actinomycetes</taxon>
        <taxon>Streptosporangiales</taxon>
        <taxon>Streptosporangiaceae</taxon>
        <taxon>Sphaerisporangium</taxon>
    </lineage>
</organism>
<keyword evidence="2" id="KW-1185">Reference proteome</keyword>
<dbReference type="EMBL" id="JBHSRF010000014">
    <property type="protein sequence ID" value="MFC6082144.1"/>
    <property type="molecule type" value="Genomic_DNA"/>
</dbReference>
<gene>
    <name evidence="1" type="ORF">ACFP1K_13350</name>
</gene>
<sequence length="49" mass="5025">MSIALPSLDTFCVVERSCMAVSQLIDAMPSGVQPADTGTWTAALDVAPG</sequence>
<evidence type="ECO:0000313" key="1">
    <source>
        <dbReference type="EMBL" id="MFC6082144.1"/>
    </source>
</evidence>
<evidence type="ECO:0000313" key="2">
    <source>
        <dbReference type="Proteomes" id="UP001596137"/>
    </source>
</evidence>
<protein>
    <submittedName>
        <fullName evidence="1">Uncharacterized protein</fullName>
    </submittedName>
</protein>
<proteinExistence type="predicted"/>